<keyword evidence="2" id="KW-1185">Reference proteome</keyword>
<evidence type="ECO:0000313" key="1">
    <source>
        <dbReference type="EMBL" id="EGZ29304.1"/>
    </source>
</evidence>
<evidence type="ECO:0008006" key="3">
    <source>
        <dbReference type="Google" id="ProtNLM"/>
    </source>
</evidence>
<dbReference type="AlphaFoldDB" id="G4YPY8"/>
<feature type="non-terminal residue" evidence="1">
    <location>
        <position position="225"/>
    </location>
</feature>
<sequence length="225" mass="26245">GLPRFIEAVGGPLKYLTLDGPRPTLDKKWILEKCPNLEELVLYGYFVDVRINLREFRANNRRLPMTSCNWDNISEVVAALSDPNHAVATCLTRLHVRLMNRRRGWDNELRIYDESARDAHLTALVQMLEVNRSLVFLDSVVPLRDFSRTIEFKKHHLQPTRQSIQLELETKLAFLSIFPHQRALKKKPKQELPQAKHLIPELNQNVLSRIFAQASTPVLRKVYYR</sequence>
<dbReference type="KEGG" id="psoj:PHYSODRAFT_437385"/>
<dbReference type="InParanoid" id="G4YPY8"/>
<organism evidence="1 2">
    <name type="scientific">Phytophthora sojae (strain P6497)</name>
    <name type="common">Soybean stem and root rot agent</name>
    <name type="synonym">Phytophthora megasperma f. sp. glycines</name>
    <dbReference type="NCBI Taxonomy" id="1094619"/>
    <lineage>
        <taxon>Eukaryota</taxon>
        <taxon>Sar</taxon>
        <taxon>Stramenopiles</taxon>
        <taxon>Oomycota</taxon>
        <taxon>Peronosporomycetes</taxon>
        <taxon>Peronosporales</taxon>
        <taxon>Peronosporaceae</taxon>
        <taxon>Phytophthora</taxon>
    </lineage>
</organism>
<dbReference type="RefSeq" id="XP_009516579.1">
    <property type="nucleotide sequence ID" value="XM_009518284.1"/>
</dbReference>
<dbReference type="GeneID" id="20652563"/>
<gene>
    <name evidence="1" type="ORF">PHYSODRAFT_437385</name>
</gene>
<reference evidence="1 2" key="1">
    <citation type="journal article" date="2006" name="Science">
        <title>Phytophthora genome sequences uncover evolutionary origins and mechanisms of pathogenesis.</title>
        <authorList>
            <person name="Tyler B.M."/>
            <person name="Tripathy S."/>
            <person name="Zhang X."/>
            <person name="Dehal P."/>
            <person name="Jiang R.H."/>
            <person name="Aerts A."/>
            <person name="Arredondo F.D."/>
            <person name="Baxter L."/>
            <person name="Bensasson D."/>
            <person name="Beynon J.L."/>
            <person name="Chapman J."/>
            <person name="Damasceno C.M."/>
            <person name="Dorrance A.E."/>
            <person name="Dou D."/>
            <person name="Dickerman A.W."/>
            <person name="Dubchak I.L."/>
            <person name="Garbelotto M."/>
            <person name="Gijzen M."/>
            <person name="Gordon S.G."/>
            <person name="Govers F."/>
            <person name="Grunwald N.J."/>
            <person name="Huang W."/>
            <person name="Ivors K.L."/>
            <person name="Jones R.W."/>
            <person name="Kamoun S."/>
            <person name="Krampis K."/>
            <person name="Lamour K.H."/>
            <person name="Lee M.K."/>
            <person name="McDonald W.H."/>
            <person name="Medina M."/>
            <person name="Meijer H.J."/>
            <person name="Nordberg E.K."/>
            <person name="Maclean D.J."/>
            <person name="Ospina-Giraldo M.D."/>
            <person name="Morris P.F."/>
            <person name="Phuntumart V."/>
            <person name="Putnam N.H."/>
            <person name="Rash S."/>
            <person name="Rose J.K."/>
            <person name="Sakihama Y."/>
            <person name="Salamov A.A."/>
            <person name="Savidor A."/>
            <person name="Scheuring C.F."/>
            <person name="Smith B.M."/>
            <person name="Sobral B.W."/>
            <person name="Terry A."/>
            <person name="Torto-Alalibo T.A."/>
            <person name="Win J."/>
            <person name="Xu Z."/>
            <person name="Zhang H."/>
            <person name="Grigoriev I.V."/>
            <person name="Rokhsar D.S."/>
            <person name="Boore J.L."/>
        </authorList>
    </citation>
    <scope>NUCLEOTIDE SEQUENCE [LARGE SCALE GENOMIC DNA]</scope>
    <source>
        <strain evidence="1 2">P6497</strain>
    </source>
</reference>
<accession>G4YPY8</accession>
<proteinExistence type="predicted"/>
<feature type="non-terminal residue" evidence="1">
    <location>
        <position position="1"/>
    </location>
</feature>
<evidence type="ECO:0000313" key="2">
    <source>
        <dbReference type="Proteomes" id="UP000002640"/>
    </source>
</evidence>
<name>G4YPY8_PHYSP</name>
<protein>
    <recommendedName>
        <fullName evidence="3">F-box domain-containing protein</fullName>
    </recommendedName>
</protein>
<dbReference type="EMBL" id="JH159151">
    <property type="protein sequence ID" value="EGZ29304.1"/>
    <property type="molecule type" value="Genomic_DNA"/>
</dbReference>
<dbReference type="Proteomes" id="UP000002640">
    <property type="component" value="Unassembled WGS sequence"/>
</dbReference>